<evidence type="ECO:0000313" key="2">
    <source>
        <dbReference type="Proteomes" id="UP000613743"/>
    </source>
</evidence>
<protein>
    <recommendedName>
        <fullName evidence="3">Cytoplasmic protein</fullName>
    </recommendedName>
</protein>
<evidence type="ECO:0000313" key="1">
    <source>
        <dbReference type="EMBL" id="GGI73363.1"/>
    </source>
</evidence>
<dbReference type="EMBL" id="BMPZ01000002">
    <property type="protein sequence ID" value="GGI73363.1"/>
    <property type="molecule type" value="Genomic_DNA"/>
</dbReference>
<dbReference type="AlphaFoldDB" id="A0A917JLF1"/>
<dbReference type="RefSeq" id="WP_188918231.1">
    <property type="nucleotide sequence ID" value="NZ_BMPZ01000002.1"/>
</dbReference>
<reference evidence="1" key="1">
    <citation type="journal article" date="2014" name="Int. J. Syst. Evol. Microbiol.">
        <title>Complete genome sequence of Corynebacterium casei LMG S-19264T (=DSM 44701T), isolated from a smear-ripened cheese.</title>
        <authorList>
            <consortium name="US DOE Joint Genome Institute (JGI-PGF)"/>
            <person name="Walter F."/>
            <person name="Albersmeier A."/>
            <person name="Kalinowski J."/>
            <person name="Ruckert C."/>
        </authorList>
    </citation>
    <scope>NUCLEOTIDE SEQUENCE</scope>
    <source>
        <strain evidence="1">JCM 30804</strain>
    </source>
</reference>
<comment type="caution">
    <text evidence="1">The sequence shown here is derived from an EMBL/GenBank/DDBJ whole genome shotgun (WGS) entry which is preliminary data.</text>
</comment>
<sequence>MTAITHVCNYTVRCPHYKDPEHEVTWKNHVEINKSCEIALNRITKWHGQHAIELIELNGLAIRKAEGVDTYFSVRSDRLKDDGHILVTFKILMDDCDDNTCLEDIVSYLAEDYEKRLAKLK</sequence>
<organism evidence="1 2">
    <name type="scientific">Shewanella gelidii</name>
    <dbReference type="NCBI Taxonomy" id="1642821"/>
    <lineage>
        <taxon>Bacteria</taxon>
        <taxon>Pseudomonadati</taxon>
        <taxon>Pseudomonadota</taxon>
        <taxon>Gammaproteobacteria</taxon>
        <taxon>Alteromonadales</taxon>
        <taxon>Shewanellaceae</taxon>
        <taxon>Shewanella</taxon>
    </lineage>
</organism>
<reference evidence="1" key="2">
    <citation type="submission" date="2020-09" db="EMBL/GenBank/DDBJ databases">
        <authorList>
            <person name="Sun Q."/>
            <person name="Ohkuma M."/>
        </authorList>
    </citation>
    <scope>NUCLEOTIDE SEQUENCE</scope>
    <source>
        <strain evidence="1">JCM 30804</strain>
    </source>
</reference>
<evidence type="ECO:0008006" key="3">
    <source>
        <dbReference type="Google" id="ProtNLM"/>
    </source>
</evidence>
<accession>A0A917JLF1</accession>
<gene>
    <name evidence="1" type="ORF">GCM10009332_08620</name>
</gene>
<keyword evidence="2" id="KW-1185">Reference proteome</keyword>
<dbReference type="Proteomes" id="UP000613743">
    <property type="component" value="Unassembled WGS sequence"/>
</dbReference>
<name>A0A917JLF1_9GAMM</name>
<proteinExistence type="predicted"/>